<gene>
    <name evidence="2" type="ORF">CCMA1212_008044</name>
</gene>
<dbReference type="Proteomes" id="UP001642720">
    <property type="component" value="Unassembled WGS sequence"/>
</dbReference>
<evidence type="ECO:0000256" key="1">
    <source>
        <dbReference type="SAM" id="MobiDB-lite"/>
    </source>
</evidence>
<proteinExistence type="predicted"/>
<dbReference type="GeneID" id="300579648"/>
<feature type="region of interest" description="Disordered" evidence="1">
    <location>
        <begin position="24"/>
        <end position="54"/>
    </location>
</feature>
<name>A0ABY2GVN1_9HYPO</name>
<evidence type="ECO:0000313" key="3">
    <source>
        <dbReference type="Proteomes" id="UP001642720"/>
    </source>
</evidence>
<dbReference type="EMBL" id="PPTA01000012">
    <property type="protein sequence ID" value="TFB00003.1"/>
    <property type="molecule type" value="Genomic_DNA"/>
</dbReference>
<sequence>MGRCVARTLTRLACRARWPLDGTEDERQGFGTEWQGDGVSGGGAGEGFETKCRV</sequence>
<protein>
    <submittedName>
        <fullName evidence="2">Uncharacterized protein</fullName>
    </submittedName>
</protein>
<evidence type="ECO:0000313" key="2">
    <source>
        <dbReference type="EMBL" id="TFB00003.1"/>
    </source>
</evidence>
<dbReference type="RefSeq" id="XP_073556204.1">
    <property type="nucleotide sequence ID" value="XM_073705198.1"/>
</dbReference>
<keyword evidence="3" id="KW-1185">Reference proteome</keyword>
<comment type="caution">
    <text evidence="2">The sequence shown here is derived from an EMBL/GenBank/DDBJ whole genome shotgun (WGS) entry which is preliminary data.</text>
</comment>
<reference evidence="2 3" key="1">
    <citation type="submission" date="2018-01" db="EMBL/GenBank/DDBJ databases">
        <title>Genome characterization of the sugarcane-associated fungus Trichoderma ghanense CCMA-1212 and their application in lignocelulose bioconversion.</title>
        <authorList>
            <person name="Steindorff A.S."/>
            <person name="Mendes T.D."/>
            <person name="Vilela E.S.D."/>
            <person name="Rodrigues D.S."/>
            <person name="Formighieri E.F."/>
            <person name="Melo I.S."/>
            <person name="Favaro L.C.L."/>
        </authorList>
    </citation>
    <scope>NUCLEOTIDE SEQUENCE [LARGE SCALE GENOMIC DNA]</scope>
    <source>
        <strain evidence="2 3">CCMA-1212</strain>
    </source>
</reference>
<organism evidence="2 3">
    <name type="scientific">Trichoderma ghanense</name>
    <dbReference type="NCBI Taxonomy" id="65468"/>
    <lineage>
        <taxon>Eukaryota</taxon>
        <taxon>Fungi</taxon>
        <taxon>Dikarya</taxon>
        <taxon>Ascomycota</taxon>
        <taxon>Pezizomycotina</taxon>
        <taxon>Sordariomycetes</taxon>
        <taxon>Hypocreomycetidae</taxon>
        <taxon>Hypocreales</taxon>
        <taxon>Hypocreaceae</taxon>
        <taxon>Trichoderma</taxon>
    </lineage>
</organism>
<accession>A0ABY2GVN1</accession>